<evidence type="ECO:0000313" key="3">
    <source>
        <dbReference type="EMBL" id="VDK60194.1"/>
    </source>
</evidence>
<reference evidence="3 4" key="2">
    <citation type="submission" date="2018-11" db="EMBL/GenBank/DDBJ databases">
        <authorList>
            <consortium name="Pathogen Informatics"/>
        </authorList>
    </citation>
    <scope>NUCLEOTIDE SEQUENCE [LARGE SCALE GENOMIC DNA]</scope>
</reference>
<evidence type="ECO:0000313" key="5">
    <source>
        <dbReference type="WBParaSite" id="GPUH_0000794601-mRNA-1"/>
    </source>
</evidence>
<reference evidence="5" key="1">
    <citation type="submission" date="2016-06" db="UniProtKB">
        <authorList>
            <consortium name="WormBaseParasite"/>
        </authorList>
    </citation>
    <scope>IDENTIFICATION</scope>
</reference>
<keyword evidence="4" id="KW-1185">Reference proteome</keyword>
<gene>
    <name evidence="3" type="ORF">GPUH_LOCUS7939</name>
</gene>
<dbReference type="GO" id="GO:0051694">
    <property type="term" value="P:pointed-end actin filament capping"/>
    <property type="evidence" value="ECO:0007669"/>
    <property type="project" value="InterPro"/>
</dbReference>
<dbReference type="EMBL" id="UYRT01021812">
    <property type="protein sequence ID" value="VDK60194.1"/>
    <property type="molecule type" value="Genomic_DNA"/>
</dbReference>
<proteinExistence type="predicted"/>
<dbReference type="OrthoDB" id="2163268at2759"/>
<dbReference type="GO" id="GO:0005523">
    <property type="term" value="F:tropomyosin binding"/>
    <property type="evidence" value="ECO:0007669"/>
    <property type="project" value="InterPro"/>
</dbReference>
<protein>
    <submittedName>
        <fullName evidence="5">Tropomodulin</fullName>
    </submittedName>
</protein>
<keyword evidence="2" id="KW-0963">Cytoplasm</keyword>
<comment type="subcellular location">
    <subcellularLocation>
        <location evidence="1">Cytoplasm</location>
    </subcellularLocation>
</comment>
<dbReference type="WBParaSite" id="GPUH_0000794601-mRNA-1">
    <property type="protein sequence ID" value="GPUH_0000794601-mRNA-1"/>
    <property type="gene ID" value="GPUH_0000794601"/>
</dbReference>
<name>A0A183DGU6_9BILA</name>
<evidence type="ECO:0000256" key="2">
    <source>
        <dbReference type="ARBA" id="ARBA00022490"/>
    </source>
</evidence>
<organism evidence="5">
    <name type="scientific">Gongylonema pulchrum</name>
    <dbReference type="NCBI Taxonomy" id="637853"/>
    <lineage>
        <taxon>Eukaryota</taxon>
        <taxon>Metazoa</taxon>
        <taxon>Ecdysozoa</taxon>
        <taxon>Nematoda</taxon>
        <taxon>Chromadorea</taxon>
        <taxon>Rhabditida</taxon>
        <taxon>Spirurina</taxon>
        <taxon>Spiruromorpha</taxon>
        <taxon>Spiruroidea</taxon>
        <taxon>Gongylonematidae</taxon>
        <taxon>Gongylonema</taxon>
    </lineage>
</organism>
<dbReference type="Pfam" id="PF03250">
    <property type="entry name" value="Tropomodulin"/>
    <property type="match status" value="1"/>
</dbReference>
<dbReference type="InterPro" id="IPR004934">
    <property type="entry name" value="TMOD"/>
</dbReference>
<evidence type="ECO:0000313" key="4">
    <source>
        <dbReference type="Proteomes" id="UP000271098"/>
    </source>
</evidence>
<dbReference type="GO" id="GO:0005737">
    <property type="term" value="C:cytoplasm"/>
    <property type="evidence" value="ECO:0007669"/>
    <property type="project" value="UniProtKB-SubCell"/>
</dbReference>
<dbReference type="AlphaFoldDB" id="A0A183DGU6"/>
<sequence length="83" mass="9356">MFQSAYSYYSEETNIIAPAARTKVGTAAPKLYGKELRDIDDTDLENLLSKLSAEELEDLNSDLDPDVCILLILLLFLHRYNSS</sequence>
<dbReference type="Proteomes" id="UP000271098">
    <property type="component" value="Unassembled WGS sequence"/>
</dbReference>
<evidence type="ECO:0000256" key="1">
    <source>
        <dbReference type="ARBA" id="ARBA00004496"/>
    </source>
</evidence>
<accession>A0A183DGU6</accession>